<organism evidence="1 2">
    <name type="scientific">Desulfoluna butyratoxydans</name>
    <dbReference type="NCBI Taxonomy" id="231438"/>
    <lineage>
        <taxon>Bacteria</taxon>
        <taxon>Pseudomonadati</taxon>
        <taxon>Thermodesulfobacteriota</taxon>
        <taxon>Desulfobacteria</taxon>
        <taxon>Desulfobacterales</taxon>
        <taxon>Desulfolunaceae</taxon>
        <taxon>Desulfoluna</taxon>
    </lineage>
</organism>
<name>A0A4U8YTC1_9BACT</name>
<sequence length="69" mass="7996">MDSSTYKIIEVVGLSETSWEDAAKVAIQTVDKTLRDIRVAEVVNMDMRLEDNRIVAYRTRLKVSFKFDQ</sequence>
<dbReference type="PANTHER" id="PTHR39324">
    <property type="entry name" value="CALCIUM DODECIN"/>
    <property type="match status" value="1"/>
</dbReference>
<dbReference type="Proteomes" id="UP000507962">
    <property type="component" value="Unassembled WGS sequence"/>
</dbReference>
<evidence type="ECO:0000313" key="1">
    <source>
        <dbReference type="EMBL" id="VFQ47084.1"/>
    </source>
</evidence>
<protein>
    <submittedName>
        <fullName evidence="1">Dodecin</fullName>
    </submittedName>
</protein>
<keyword evidence="2" id="KW-1185">Reference proteome</keyword>
<dbReference type="EMBL" id="CAADHO010000013">
    <property type="protein sequence ID" value="VFQ47084.1"/>
    <property type="molecule type" value="Genomic_DNA"/>
</dbReference>
<dbReference type="AlphaFoldDB" id="A0A4U8YTC1"/>
<accession>A0A4U8YTC1</accession>
<dbReference type="InterPro" id="IPR036694">
    <property type="entry name" value="Dodecin-like_sf"/>
</dbReference>
<dbReference type="Pfam" id="PF07311">
    <property type="entry name" value="Dodecin"/>
    <property type="match status" value="1"/>
</dbReference>
<proteinExistence type="predicted"/>
<gene>
    <name evidence="1" type="ORF">MSL71_47700</name>
</gene>
<dbReference type="SUPFAM" id="SSF89807">
    <property type="entry name" value="Dodecin-like"/>
    <property type="match status" value="1"/>
</dbReference>
<reference evidence="1 2" key="1">
    <citation type="submission" date="2019-03" db="EMBL/GenBank/DDBJ databases">
        <authorList>
            <person name="Nijsse B."/>
        </authorList>
    </citation>
    <scope>NUCLEOTIDE SEQUENCE [LARGE SCALE GENOMIC DNA]</scope>
    <source>
        <strain evidence="1">Desulfoluna butyratoxydans MSL71</strain>
    </source>
</reference>
<dbReference type="RefSeq" id="WP_180146204.1">
    <property type="nucleotide sequence ID" value="NZ_CAADHO010000013.1"/>
</dbReference>
<dbReference type="Gene3D" id="3.30.1660.10">
    <property type="entry name" value="Flavin-binding protein dodecin"/>
    <property type="match status" value="1"/>
</dbReference>
<evidence type="ECO:0000313" key="2">
    <source>
        <dbReference type="Proteomes" id="UP000507962"/>
    </source>
</evidence>
<dbReference type="InterPro" id="IPR025543">
    <property type="entry name" value="Dodecin-like"/>
</dbReference>
<dbReference type="PANTHER" id="PTHR39324:SF1">
    <property type="entry name" value="CALCIUM DODECIN"/>
    <property type="match status" value="1"/>
</dbReference>
<dbReference type="InterPro" id="IPR009923">
    <property type="entry name" value="Dodecin"/>
</dbReference>